<comment type="caution">
    <text evidence="2">The sequence shown here is derived from an EMBL/GenBank/DDBJ whole genome shotgun (WGS) entry which is preliminary data.</text>
</comment>
<dbReference type="Gene3D" id="3.30.70.100">
    <property type="match status" value="1"/>
</dbReference>
<evidence type="ECO:0000313" key="2">
    <source>
        <dbReference type="EMBL" id="GGA79028.1"/>
    </source>
</evidence>
<gene>
    <name evidence="2" type="ORF">GCM10011385_36490</name>
</gene>
<dbReference type="EMBL" id="BMIF01000015">
    <property type="protein sequence ID" value="GGA79028.1"/>
    <property type="molecule type" value="Genomic_DNA"/>
</dbReference>
<dbReference type="Pfam" id="PF07110">
    <property type="entry name" value="EthD"/>
    <property type="match status" value="1"/>
</dbReference>
<reference evidence="2" key="2">
    <citation type="submission" date="2020-09" db="EMBL/GenBank/DDBJ databases">
        <authorList>
            <person name="Sun Q."/>
            <person name="Zhou Y."/>
        </authorList>
    </citation>
    <scope>NUCLEOTIDE SEQUENCE</scope>
    <source>
        <strain evidence="2">CGMCC 1.15320</strain>
    </source>
</reference>
<evidence type="ECO:0000313" key="3">
    <source>
        <dbReference type="Proteomes" id="UP000636264"/>
    </source>
</evidence>
<name>A0A916W934_9HYPH</name>
<dbReference type="GO" id="GO:0016491">
    <property type="term" value="F:oxidoreductase activity"/>
    <property type="evidence" value="ECO:0007669"/>
    <property type="project" value="InterPro"/>
</dbReference>
<proteinExistence type="predicted"/>
<reference evidence="2" key="1">
    <citation type="journal article" date="2014" name="Int. J. Syst. Evol. Microbiol.">
        <title>Complete genome sequence of Corynebacterium casei LMG S-19264T (=DSM 44701T), isolated from a smear-ripened cheese.</title>
        <authorList>
            <consortium name="US DOE Joint Genome Institute (JGI-PGF)"/>
            <person name="Walter F."/>
            <person name="Albersmeier A."/>
            <person name="Kalinowski J."/>
            <person name="Ruckert C."/>
        </authorList>
    </citation>
    <scope>NUCLEOTIDE SEQUENCE</scope>
    <source>
        <strain evidence="2">CGMCC 1.15320</strain>
    </source>
</reference>
<dbReference type="InterPro" id="IPR011008">
    <property type="entry name" value="Dimeric_a/b-barrel"/>
</dbReference>
<dbReference type="SUPFAM" id="SSF54909">
    <property type="entry name" value="Dimeric alpha+beta barrel"/>
    <property type="match status" value="1"/>
</dbReference>
<dbReference type="Proteomes" id="UP000636264">
    <property type="component" value="Unassembled WGS sequence"/>
</dbReference>
<protein>
    <recommendedName>
        <fullName evidence="1">EthD domain-containing protein</fullName>
    </recommendedName>
</protein>
<evidence type="ECO:0000259" key="1">
    <source>
        <dbReference type="Pfam" id="PF07110"/>
    </source>
</evidence>
<dbReference type="AlphaFoldDB" id="A0A916W934"/>
<feature type="domain" description="EthD" evidence="1">
    <location>
        <begin position="11"/>
        <end position="108"/>
    </location>
</feature>
<sequence length="123" mass="14459">MINVIFCVYKRPEMSDEEFREFWWESHGPFVKARSEILRMKRYVQMPRLLAPGFESVASARGAPEPFDGIAMVSWESMDELKATFTDPAAKKAARELLEDERRFIDFSRSPIFFTEEKVVVWN</sequence>
<accession>A0A916W934</accession>
<keyword evidence="3" id="KW-1185">Reference proteome</keyword>
<dbReference type="RefSeq" id="WP_188722550.1">
    <property type="nucleotide sequence ID" value="NZ_BMIF01000015.1"/>
</dbReference>
<organism evidence="2 3">
    <name type="scientific">Nitratireductor aestuarii</name>
    <dbReference type="NCBI Taxonomy" id="1735103"/>
    <lineage>
        <taxon>Bacteria</taxon>
        <taxon>Pseudomonadati</taxon>
        <taxon>Pseudomonadota</taxon>
        <taxon>Alphaproteobacteria</taxon>
        <taxon>Hyphomicrobiales</taxon>
        <taxon>Phyllobacteriaceae</taxon>
        <taxon>Nitratireductor</taxon>
    </lineage>
</organism>
<dbReference type="InterPro" id="IPR009799">
    <property type="entry name" value="EthD_dom"/>
</dbReference>